<proteinExistence type="predicted"/>
<feature type="compositionally biased region" description="Basic and acidic residues" evidence="1">
    <location>
        <begin position="7"/>
        <end position="27"/>
    </location>
</feature>
<dbReference type="NCBIfam" id="TIGR03187">
    <property type="entry name" value="DGQHR"/>
    <property type="match status" value="1"/>
</dbReference>
<organism evidence="2 3">
    <name type="scientific">Polyangium fumosum</name>
    <dbReference type="NCBI Taxonomy" id="889272"/>
    <lineage>
        <taxon>Bacteria</taxon>
        <taxon>Pseudomonadati</taxon>
        <taxon>Myxococcota</taxon>
        <taxon>Polyangia</taxon>
        <taxon>Polyangiales</taxon>
        <taxon>Polyangiaceae</taxon>
        <taxon>Polyangium</taxon>
    </lineage>
</organism>
<keyword evidence="3" id="KW-1185">Reference proteome</keyword>
<dbReference type="CDD" id="cd16412">
    <property type="entry name" value="dndB"/>
    <property type="match status" value="1"/>
</dbReference>
<evidence type="ECO:0000313" key="2">
    <source>
        <dbReference type="EMBL" id="TKD03399.1"/>
    </source>
</evidence>
<feature type="region of interest" description="Disordered" evidence="1">
    <location>
        <begin position="1"/>
        <end position="38"/>
    </location>
</feature>
<dbReference type="InterPro" id="IPR017642">
    <property type="entry name" value="DNA_S_mod_DndB"/>
</dbReference>
<dbReference type="EMBL" id="SSMQ01000029">
    <property type="protein sequence ID" value="TKD03399.1"/>
    <property type="molecule type" value="Genomic_DNA"/>
</dbReference>
<reference evidence="2 3" key="1">
    <citation type="submission" date="2019-04" db="EMBL/GenBank/DDBJ databases">
        <authorList>
            <person name="Li Y."/>
            <person name="Wang J."/>
        </authorList>
    </citation>
    <scope>NUCLEOTIDE SEQUENCE [LARGE SCALE GENOMIC DNA]</scope>
    <source>
        <strain evidence="2 3">DSM 14668</strain>
    </source>
</reference>
<dbReference type="NCBIfam" id="TIGR03233">
    <property type="entry name" value="DNA_S_dndB"/>
    <property type="match status" value="1"/>
</dbReference>
<dbReference type="Proteomes" id="UP000309215">
    <property type="component" value="Unassembled WGS sequence"/>
</dbReference>
<name>A0A4U1J7N8_9BACT</name>
<dbReference type="InterPro" id="IPR017601">
    <property type="entry name" value="DGQHR-contain_dom"/>
</dbReference>
<dbReference type="AlphaFoldDB" id="A0A4U1J7N8"/>
<evidence type="ECO:0000313" key="3">
    <source>
        <dbReference type="Proteomes" id="UP000309215"/>
    </source>
</evidence>
<dbReference type="Pfam" id="PF14072">
    <property type="entry name" value="DndB"/>
    <property type="match status" value="1"/>
</dbReference>
<protein>
    <submittedName>
        <fullName evidence="2">DNA sulfur modification protein DndB</fullName>
    </submittedName>
</protein>
<sequence length="419" mass="46223">MRKKNETKKNDLKRDDSKKDAPEKTAAAKEALATHRTPQQNIASEWSFPAIRGVQAGGEYYSVMVHLRDVAKLFAPVDGKLPPELRAQRVLSKVRVPKIADYITKNPTNYTLPALVGAIDGLPRFEPAHEKSHMGTLYIPRDMTVAVLDGQHRRAAVVMALSQEYVRKRRGSLGDESICVTLFVDAGLEKAQQRFADLNRFAVRPNNSLGLLYDHRDELANLTRAVVREVPLFAQLTDGEKTSVSGGSNKLFALASIHAATKALLAGFSGSFEAAKKIAVEFWNEVTRVMPDWHEVGLGKIKAQVLRDRCVHAHAVVLEALGRAGNALLRERREDWKSVLAGLGTLDWSRASPRWEGRALVNGRIAKNAASVILTANLIKVHLGLELFIEDRRHESVLVSEEPQIDEDNMQGDGAATAA</sequence>
<feature type="region of interest" description="Disordered" evidence="1">
    <location>
        <begin position="400"/>
        <end position="419"/>
    </location>
</feature>
<dbReference type="RefSeq" id="WP_136931752.1">
    <property type="nucleotide sequence ID" value="NZ_SSMQ01000029.1"/>
</dbReference>
<evidence type="ECO:0000256" key="1">
    <source>
        <dbReference type="SAM" id="MobiDB-lite"/>
    </source>
</evidence>
<dbReference type="OrthoDB" id="3524978at2"/>
<gene>
    <name evidence="2" type="primary">dndB</name>
    <name evidence="2" type="ORF">E8A74_25890</name>
</gene>
<comment type="caution">
    <text evidence="2">The sequence shown here is derived from an EMBL/GenBank/DDBJ whole genome shotgun (WGS) entry which is preliminary data.</text>
</comment>
<accession>A0A4U1J7N8</accession>